<feature type="transmembrane region" description="Helical" evidence="8">
    <location>
        <begin position="291"/>
        <end position="307"/>
    </location>
</feature>
<protein>
    <submittedName>
        <fullName evidence="10">Glycosyl transferase family protein</fullName>
    </submittedName>
</protein>
<feature type="transmembrane region" description="Helical" evidence="8">
    <location>
        <begin position="142"/>
        <end position="175"/>
    </location>
</feature>
<feature type="transmembrane region" description="Helical" evidence="8">
    <location>
        <begin position="319"/>
        <end position="337"/>
    </location>
</feature>
<sequence length="498" mass="57692">MDSKKLLYITIGVTFLLKSLLAYGIPLTGDEAYFYTWGTFLDFGYYDHPPMVGWLLAVILKFSSSEYALRLPPLIFPYVIGAAIYILLQSQNKNLASWTVILFLVSPLNMANILVTTDTPLMLFVSLSSACFYHGLHKNKPLYLIAAGVFLGGAFLSKYFSAVLVIAYVVYVLIYQRNRWGIRALSIMAICAMPFGLLNVYYNYTHGWSNIMFNVYNRNQDMGALKPLYFLSYLGQLLLLLTPVVIYYLLRDSKTAMRITGSDHLRQYYSVLFIVPIGIFAILSFTKPIGLHWPLAFLPFLFILTFFHFSEVTFQKSTLLVAVFTFTFNILLSYILISPPAQIAQSRIYQQSLFYIKPQAMANILKPYSKDYIFATESYSKSAVLYYYTQEYVSVFGKGSYHARHDDMYTDFRNFNGKNIVIFRTKPADKALYTPYFQEVTIEEIKLDGISFYLVEGKDFKYDVYREQILRPIKNKFYDIPEWLPMSKNYFIDKYFVL</sequence>
<evidence type="ECO:0000259" key="9">
    <source>
        <dbReference type="Pfam" id="PF13231"/>
    </source>
</evidence>
<accession>I8RFF2</accession>
<dbReference type="AlphaFoldDB" id="I8RFF2"/>
<feature type="transmembrane region" description="Helical" evidence="8">
    <location>
        <begin position="95"/>
        <end position="115"/>
    </location>
</feature>
<evidence type="ECO:0000256" key="7">
    <source>
        <dbReference type="ARBA" id="ARBA00023136"/>
    </source>
</evidence>
<dbReference type="PATRIC" id="fig|1149862.3.peg.3895"/>
<dbReference type="Proteomes" id="UP000004324">
    <property type="component" value="Unassembled WGS sequence"/>
</dbReference>
<keyword evidence="4 10" id="KW-0808">Transferase</keyword>
<evidence type="ECO:0000256" key="4">
    <source>
        <dbReference type="ARBA" id="ARBA00022679"/>
    </source>
</evidence>
<feature type="transmembrane region" description="Helical" evidence="8">
    <location>
        <begin position="228"/>
        <end position="248"/>
    </location>
</feature>
<dbReference type="EMBL" id="AKVJ01000066">
    <property type="protein sequence ID" value="EIW16380.1"/>
    <property type="molecule type" value="Genomic_DNA"/>
</dbReference>
<dbReference type="OrthoDB" id="8933800at2"/>
<dbReference type="GO" id="GO:0016763">
    <property type="term" value="F:pentosyltransferase activity"/>
    <property type="evidence" value="ECO:0007669"/>
    <property type="project" value="TreeGrafter"/>
</dbReference>
<comment type="caution">
    <text evidence="10">The sequence shown here is derived from an EMBL/GenBank/DDBJ whole genome shotgun (WGS) entry which is preliminary data.</text>
</comment>
<keyword evidence="2" id="KW-1003">Cell membrane</keyword>
<organism evidence="10 11">
    <name type="scientific">Pelosinus fermentans B4</name>
    <dbReference type="NCBI Taxonomy" id="1149862"/>
    <lineage>
        <taxon>Bacteria</taxon>
        <taxon>Bacillati</taxon>
        <taxon>Bacillota</taxon>
        <taxon>Negativicutes</taxon>
        <taxon>Selenomonadales</taxon>
        <taxon>Sporomusaceae</taxon>
        <taxon>Pelosinus</taxon>
    </lineage>
</organism>
<feature type="transmembrane region" description="Helical" evidence="8">
    <location>
        <begin position="67"/>
        <end position="88"/>
    </location>
</feature>
<reference evidence="10 11" key="1">
    <citation type="journal article" date="2012" name="J. Bacteriol.">
        <title>Draft Genome Sequences for Two Metal-Reducing Pelosinus fermentans Strains Isolated from a Cr(VI)-Contaminated Site and for Type Strain R7.</title>
        <authorList>
            <person name="Brown S.D."/>
            <person name="Podar M."/>
            <person name="Klingeman D.M."/>
            <person name="Johnson C.M."/>
            <person name="Yang Z.K."/>
            <person name="Utturkar S.M."/>
            <person name="Land M.L."/>
            <person name="Mosher J.J."/>
            <person name="Hurt R.A.Jr."/>
            <person name="Phelps T.J."/>
            <person name="Palumbo A.V."/>
            <person name="Arkin A.P."/>
            <person name="Hazen T.C."/>
            <person name="Elias D.A."/>
        </authorList>
    </citation>
    <scope>NUCLEOTIDE SEQUENCE [LARGE SCALE GENOMIC DNA]</scope>
    <source>
        <strain evidence="10 11">B4</strain>
    </source>
</reference>
<evidence type="ECO:0000256" key="8">
    <source>
        <dbReference type="SAM" id="Phobius"/>
    </source>
</evidence>
<evidence type="ECO:0000256" key="5">
    <source>
        <dbReference type="ARBA" id="ARBA00022692"/>
    </source>
</evidence>
<proteinExistence type="predicted"/>
<dbReference type="Pfam" id="PF13231">
    <property type="entry name" value="PMT_2"/>
    <property type="match status" value="1"/>
</dbReference>
<keyword evidence="7 8" id="KW-0472">Membrane</keyword>
<dbReference type="PANTHER" id="PTHR33908:SF11">
    <property type="entry name" value="MEMBRANE PROTEIN"/>
    <property type="match status" value="1"/>
</dbReference>
<evidence type="ECO:0000256" key="3">
    <source>
        <dbReference type="ARBA" id="ARBA00022676"/>
    </source>
</evidence>
<evidence type="ECO:0000256" key="2">
    <source>
        <dbReference type="ARBA" id="ARBA00022475"/>
    </source>
</evidence>
<dbReference type="InterPro" id="IPR038731">
    <property type="entry name" value="RgtA/B/C-like"/>
</dbReference>
<evidence type="ECO:0000313" key="11">
    <source>
        <dbReference type="Proteomes" id="UP000004324"/>
    </source>
</evidence>
<name>I8RFF2_9FIRM</name>
<feature type="transmembrane region" description="Helical" evidence="8">
    <location>
        <begin position="182"/>
        <end position="202"/>
    </location>
</feature>
<feature type="domain" description="Glycosyltransferase RgtA/B/C/D-like" evidence="9">
    <location>
        <begin position="47"/>
        <end position="180"/>
    </location>
</feature>
<dbReference type="GO" id="GO:0005886">
    <property type="term" value="C:plasma membrane"/>
    <property type="evidence" value="ECO:0007669"/>
    <property type="project" value="UniProtKB-SubCell"/>
</dbReference>
<keyword evidence="6 8" id="KW-1133">Transmembrane helix</keyword>
<dbReference type="InterPro" id="IPR050297">
    <property type="entry name" value="LipidA_mod_glycosyltrf_83"/>
</dbReference>
<keyword evidence="5 8" id="KW-0812">Transmembrane</keyword>
<keyword evidence="11" id="KW-1185">Reference proteome</keyword>
<evidence type="ECO:0000256" key="6">
    <source>
        <dbReference type="ARBA" id="ARBA00022989"/>
    </source>
</evidence>
<comment type="subcellular location">
    <subcellularLocation>
        <location evidence="1">Cell membrane</location>
        <topology evidence="1">Multi-pass membrane protein</topology>
    </subcellularLocation>
</comment>
<feature type="transmembrane region" description="Helical" evidence="8">
    <location>
        <begin position="268"/>
        <end position="285"/>
    </location>
</feature>
<dbReference type="GO" id="GO:0009103">
    <property type="term" value="P:lipopolysaccharide biosynthetic process"/>
    <property type="evidence" value="ECO:0007669"/>
    <property type="project" value="UniProtKB-ARBA"/>
</dbReference>
<evidence type="ECO:0000313" key="10">
    <source>
        <dbReference type="EMBL" id="EIW16380.1"/>
    </source>
</evidence>
<gene>
    <name evidence="10" type="ORF">FB4_0891</name>
</gene>
<keyword evidence="3" id="KW-0328">Glycosyltransferase</keyword>
<evidence type="ECO:0000256" key="1">
    <source>
        <dbReference type="ARBA" id="ARBA00004651"/>
    </source>
</evidence>
<dbReference type="PANTHER" id="PTHR33908">
    <property type="entry name" value="MANNOSYLTRANSFERASE YKCB-RELATED"/>
    <property type="match status" value="1"/>
</dbReference>